<evidence type="ECO:0000313" key="1">
    <source>
        <dbReference type="EMBL" id="KAG0317666.1"/>
    </source>
</evidence>
<dbReference type="Proteomes" id="UP000823405">
    <property type="component" value="Unassembled WGS sequence"/>
</dbReference>
<organism evidence="1 2">
    <name type="scientific">Linnemannia gamsii</name>
    <dbReference type="NCBI Taxonomy" id="64522"/>
    <lineage>
        <taxon>Eukaryota</taxon>
        <taxon>Fungi</taxon>
        <taxon>Fungi incertae sedis</taxon>
        <taxon>Mucoromycota</taxon>
        <taxon>Mortierellomycotina</taxon>
        <taxon>Mortierellomycetes</taxon>
        <taxon>Mortierellales</taxon>
        <taxon>Mortierellaceae</taxon>
        <taxon>Linnemannia</taxon>
    </lineage>
</organism>
<protein>
    <recommendedName>
        <fullName evidence="3">F-box domain-containing protein</fullName>
    </recommendedName>
</protein>
<reference evidence="1" key="1">
    <citation type="journal article" date="2020" name="Fungal Divers.">
        <title>Resolving the Mortierellaceae phylogeny through synthesis of multi-gene phylogenetics and phylogenomics.</title>
        <authorList>
            <person name="Vandepol N."/>
            <person name="Liber J."/>
            <person name="Desiro A."/>
            <person name="Na H."/>
            <person name="Kennedy M."/>
            <person name="Barry K."/>
            <person name="Grigoriev I.V."/>
            <person name="Miller A.N."/>
            <person name="O'Donnell K."/>
            <person name="Stajich J.E."/>
            <person name="Bonito G."/>
        </authorList>
    </citation>
    <scope>NUCLEOTIDE SEQUENCE</scope>
    <source>
        <strain evidence="1">NVP60</strain>
    </source>
</reference>
<keyword evidence="2" id="KW-1185">Reference proteome</keyword>
<dbReference type="InterPro" id="IPR032675">
    <property type="entry name" value="LRR_dom_sf"/>
</dbReference>
<proteinExistence type="predicted"/>
<name>A0A9P6RFR4_9FUNG</name>
<dbReference type="SUPFAM" id="SSF52047">
    <property type="entry name" value="RNI-like"/>
    <property type="match status" value="1"/>
</dbReference>
<dbReference type="OrthoDB" id="550575at2759"/>
<dbReference type="EMBL" id="JAAAIN010000231">
    <property type="protein sequence ID" value="KAG0317666.1"/>
    <property type="molecule type" value="Genomic_DNA"/>
</dbReference>
<accession>A0A9P6RFR4</accession>
<gene>
    <name evidence="1" type="ORF">BGZ97_005044</name>
</gene>
<comment type="caution">
    <text evidence="1">The sequence shown here is derived from an EMBL/GenBank/DDBJ whole genome shotgun (WGS) entry which is preliminary data.</text>
</comment>
<evidence type="ECO:0000313" key="2">
    <source>
        <dbReference type="Proteomes" id="UP000823405"/>
    </source>
</evidence>
<dbReference type="AlphaFoldDB" id="A0A9P6RFR4"/>
<dbReference type="Gene3D" id="3.80.10.10">
    <property type="entry name" value="Ribonuclease Inhibitor"/>
    <property type="match status" value="1"/>
</dbReference>
<sequence length="552" mass="64089">MIATTNATVFDIHLLQEQICAHLTLRDIRRCSLVSRDFYFNFTPHLYKTISIHRKSTFNKFHQPESLAALSKHRNQVNHVSCEFAQIWKTLLDHKCHNLVTLTSGRLLKRYSNVEKNKHQTRYISDLIEVNPRLYSVSLGQFLFKPEVVTRFCSVLRHHTQIRELSIVSPTVCVPCALTRQFLWSSFRLEKLCLDVFSTKYSHEEISDLQFQEYLGLTGSKNPVFSLKELFFPVNMYLREHDAFFRFLEFTPHIERITTPTFRYDYQIEGLQAVMQTTVTNIQHLNVHSISVDGRLVAEMVRLCRNLKSFVSGSRRHGVSFVAGALLEHKETLEEVHLVQASRITSLQVLSFLTDCPKLRIFDVMCKWEKLSPDSEVLARQRIGDVILSTADMNAIAATSTISWACTGLKVLKMRYAVSERDQNETEEEWEAANEWVLPKVLYDRIAELTELEILWLGRVEPAVPSADSLMLAWRVGRGEVVPELESRQPVSESEIRQYEMGTLNMSKALLAWRSLSRLRQLHLRGLKNFIDKNAVREARKSWGNLDWVWYH</sequence>
<evidence type="ECO:0008006" key="3">
    <source>
        <dbReference type="Google" id="ProtNLM"/>
    </source>
</evidence>